<evidence type="ECO:0000313" key="3">
    <source>
        <dbReference type="Proteomes" id="UP001292094"/>
    </source>
</evidence>
<feature type="compositionally biased region" description="Basic and acidic residues" evidence="1">
    <location>
        <begin position="153"/>
        <end position="162"/>
    </location>
</feature>
<dbReference type="Proteomes" id="UP001292094">
    <property type="component" value="Unassembled WGS sequence"/>
</dbReference>
<dbReference type="EMBL" id="JAWZYT010003642">
    <property type="protein sequence ID" value="KAK4297420.1"/>
    <property type="molecule type" value="Genomic_DNA"/>
</dbReference>
<protein>
    <submittedName>
        <fullName evidence="2">Uncharacterized protein</fullName>
    </submittedName>
</protein>
<dbReference type="AlphaFoldDB" id="A0AAE1NW37"/>
<feature type="region of interest" description="Disordered" evidence="1">
    <location>
        <begin position="144"/>
        <end position="214"/>
    </location>
</feature>
<proteinExistence type="predicted"/>
<reference evidence="2" key="1">
    <citation type="submission" date="2023-11" db="EMBL/GenBank/DDBJ databases">
        <title>Genome assemblies of two species of porcelain crab, Petrolisthes cinctipes and Petrolisthes manimaculis (Anomura: Porcellanidae).</title>
        <authorList>
            <person name="Angst P."/>
        </authorList>
    </citation>
    <scope>NUCLEOTIDE SEQUENCE</scope>
    <source>
        <strain evidence="2">PB745_02</strain>
        <tissue evidence="2">Gill</tissue>
    </source>
</reference>
<name>A0AAE1NW37_9EUCA</name>
<accession>A0AAE1NW37</accession>
<comment type="caution">
    <text evidence="2">The sequence shown here is derived from an EMBL/GenBank/DDBJ whole genome shotgun (WGS) entry which is preliminary data.</text>
</comment>
<feature type="compositionally biased region" description="Polar residues" evidence="1">
    <location>
        <begin position="36"/>
        <end position="47"/>
    </location>
</feature>
<evidence type="ECO:0000256" key="1">
    <source>
        <dbReference type="SAM" id="MobiDB-lite"/>
    </source>
</evidence>
<evidence type="ECO:0000313" key="2">
    <source>
        <dbReference type="EMBL" id="KAK4297420.1"/>
    </source>
</evidence>
<gene>
    <name evidence="2" type="ORF">Pmani_030160</name>
</gene>
<feature type="region of interest" description="Disordered" evidence="1">
    <location>
        <begin position="1"/>
        <end position="52"/>
    </location>
</feature>
<keyword evidence="3" id="KW-1185">Reference proteome</keyword>
<feature type="compositionally biased region" description="Polar residues" evidence="1">
    <location>
        <begin position="11"/>
        <end position="21"/>
    </location>
</feature>
<organism evidence="2 3">
    <name type="scientific">Petrolisthes manimaculis</name>
    <dbReference type="NCBI Taxonomy" id="1843537"/>
    <lineage>
        <taxon>Eukaryota</taxon>
        <taxon>Metazoa</taxon>
        <taxon>Ecdysozoa</taxon>
        <taxon>Arthropoda</taxon>
        <taxon>Crustacea</taxon>
        <taxon>Multicrustacea</taxon>
        <taxon>Malacostraca</taxon>
        <taxon>Eumalacostraca</taxon>
        <taxon>Eucarida</taxon>
        <taxon>Decapoda</taxon>
        <taxon>Pleocyemata</taxon>
        <taxon>Anomura</taxon>
        <taxon>Galatheoidea</taxon>
        <taxon>Porcellanidae</taxon>
        <taxon>Petrolisthes</taxon>
    </lineage>
</organism>
<sequence length="214" mass="23816">MLSVAKPPQHSPGSQNSSSDSTESKPFASLSHAESRQTSRNALSRQPISRGGRIMYARGKGQNAELTGGGRIHYNTSGYISTHHDTPQKYRAHRDTPGHIRTLHEHTPQKTKAHQYTQGHTRIHHETQGHTRILHDTLRHTRIPHDTPGQTRIPHDTLEHTPGHSRAPHSRTHSHKVNSGGVKKCPALNSSTSLTAEWQPGMTGPREGKGHRRR</sequence>
<feature type="compositionally biased region" description="Basic residues" evidence="1">
    <location>
        <begin position="166"/>
        <end position="176"/>
    </location>
</feature>